<dbReference type="InterPro" id="IPR037891">
    <property type="entry name" value="Cdil-like_sf"/>
</dbReference>
<dbReference type="Proteomes" id="UP000051295">
    <property type="component" value="Unassembled WGS sequence"/>
</dbReference>
<accession>A0A0T5P023</accession>
<name>A0A0T5P023_9RHOB</name>
<dbReference type="AlphaFoldDB" id="A0A0T5P023"/>
<reference evidence="1 2" key="1">
    <citation type="submission" date="2015-04" db="EMBL/GenBank/DDBJ databases">
        <title>The draft genome sequence of Roseovarius sp.R12b.</title>
        <authorList>
            <person name="Li G."/>
            <person name="Lai Q."/>
            <person name="Shao Z."/>
            <person name="Yan P."/>
        </authorList>
    </citation>
    <scope>NUCLEOTIDE SEQUENCE [LARGE SCALE GENOMIC DNA]</scope>
    <source>
        <strain evidence="1 2">R12B</strain>
    </source>
</reference>
<proteinExistence type="predicted"/>
<evidence type="ECO:0000313" key="2">
    <source>
        <dbReference type="Proteomes" id="UP000051295"/>
    </source>
</evidence>
<organism evidence="1 2">
    <name type="scientific">Roseovarius atlanticus</name>
    <dbReference type="NCBI Taxonomy" id="1641875"/>
    <lineage>
        <taxon>Bacteria</taxon>
        <taxon>Pseudomonadati</taxon>
        <taxon>Pseudomonadota</taxon>
        <taxon>Alphaproteobacteria</taxon>
        <taxon>Rhodobacterales</taxon>
        <taxon>Roseobacteraceae</taxon>
        <taxon>Roseovarius</taxon>
    </lineage>
</organism>
<sequence>MLLRDMTGSVVIHSYQTHLRVTSKIVAVLESLDLEPEGFDAFLDGAASDAEFGTLIRQGLDRTRVMAFEDDPYGKKGHGYGRKLTAWHNRAMKATGKSRMTELHKVTQACSCVRTRHFFLFVNTRKAFNWSDGFSPVPDTKPDYREFLLDLDADDRTLGESARAALDATVR</sequence>
<dbReference type="STRING" id="1641875.XM53_01875"/>
<protein>
    <submittedName>
        <fullName evidence="1">Uncharacterized protein</fullName>
    </submittedName>
</protein>
<comment type="caution">
    <text evidence="1">The sequence shown here is derived from an EMBL/GenBank/DDBJ whole genome shotgun (WGS) entry which is preliminary data.</text>
</comment>
<gene>
    <name evidence="1" type="ORF">XM53_01875</name>
</gene>
<dbReference type="PATRIC" id="fig|1641875.4.peg.1465"/>
<evidence type="ECO:0000313" key="1">
    <source>
        <dbReference type="EMBL" id="KRS14491.1"/>
    </source>
</evidence>
<dbReference type="EMBL" id="LAXJ01000002">
    <property type="protein sequence ID" value="KRS14491.1"/>
    <property type="molecule type" value="Genomic_DNA"/>
</dbReference>
<keyword evidence="2" id="KW-1185">Reference proteome</keyword>
<dbReference type="Gene3D" id="3.40.1590.10">
    <property type="entry name" value="NMB0488-like"/>
    <property type="match status" value="1"/>
</dbReference>